<accession>A0A345M6C0</accession>
<evidence type="ECO:0008006" key="3">
    <source>
        <dbReference type="Google" id="ProtNLM"/>
    </source>
</evidence>
<dbReference type="Proteomes" id="UP000260273">
    <property type="component" value="Segment"/>
</dbReference>
<dbReference type="EMBL" id="MH576960">
    <property type="protein sequence ID" value="AXH66041.1"/>
    <property type="molecule type" value="Genomic_DNA"/>
</dbReference>
<sequence>MSNYNDEEIIDPQEQIGDFLREKTVARTRTQSRVPYADLYDVYVRWTRARGEFPESKHIFGKILRETFDMPMKSFSRRVDGKVTSIYCILGLACDEVPDASNKRLSVKDREIARLKVENLEMREAICTFAGVSDFDAAITKLTASNTPSTIQE</sequence>
<proteinExistence type="predicted"/>
<dbReference type="RefSeq" id="YP_010097396.1">
    <property type="nucleotide sequence ID" value="NC_055758.1"/>
</dbReference>
<keyword evidence="2" id="KW-1185">Reference proteome</keyword>
<dbReference type="GeneID" id="65115060"/>
<reference evidence="2" key="1">
    <citation type="submission" date="2018-07" db="EMBL/GenBank/DDBJ databases">
        <authorList>
            <person name="Quirk P.G."/>
            <person name="Krulwich T.A."/>
        </authorList>
    </citation>
    <scope>NUCLEOTIDE SEQUENCE [LARGE SCALE GENOMIC DNA]</scope>
</reference>
<gene>
    <name evidence="1" type="primary">2</name>
    <name evidence="1" type="ORF">SEA_PLEAKLEY_2</name>
</gene>
<protein>
    <recommendedName>
        <fullName evidence="3">DNA primase/nucleoside triphosphatase C-terminal domain-containing protein</fullName>
    </recommendedName>
</protein>
<dbReference type="KEGG" id="vg:65115060"/>
<evidence type="ECO:0000313" key="1">
    <source>
        <dbReference type="EMBL" id="AXH66041.1"/>
    </source>
</evidence>
<name>A0A345M6C0_9CAUD</name>
<organism evidence="1 2">
    <name type="scientific">Gordonia phage Pleakley</name>
    <dbReference type="NCBI Taxonomy" id="2283246"/>
    <lineage>
        <taxon>Viruses</taxon>
        <taxon>Duplodnaviria</taxon>
        <taxon>Heunggongvirae</taxon>
        <taxon>Uroviricota</taxon>
        <taxon>Caudoviricetes</taxon>
        <taxon>Zierdtviridae</taxon>
        <taxon>Emilbogenvirinae</taxon>
        <taxon>Pleakleyvirus</taxon>
        <taxon>Pleakleyvirus pleakley</taxon>
    </lineage>
</organism>
<evidence type="ECO:0000313" key="2">
    <source>
        <dbReference type="Proteomes" id="UP000260273"/>
    </source>
</evidence>